<accession>A0A1Y2CAY4</accession>
<dbReference type="SUPFAM" id="SSF51735">
    <property type="entry name" value="NAD(P)-binding Rossmann-fold domains"/>
    <property type="match status" value="1"/>
</dbReference>
<organism evidence="4 5">
    <name type="scientific">Rhizoclosmatium globosum</name>
    <dbReference type="NCBI Taxonomy" id="329046"/>
    <lineage>
        <taxon>Eukaryota</taxon>
        <taxon>Fungi</taxon>
        <taxon>Fungi incertae sedis</taxon>
        <taxon>Chytridiomycota</taxon>
        <taxon>Chytridiomycota incertae sedis</taxon>
        <taxon>Chytridiomycetes</taxon>
        <taxon>Chytridiales</taxon>
        <taxon>Chytriomycetaceae</taxon>
        <taxon>Rhizoclosmatium</taxon>
    </lineage>
</organism>
<dbReference type="PANTHER" id="PTHR47706:SF1">
    <property type="entry name" value="CIPA-LIKE, PUTATIVE (AFU_ORTHOLOGUE AFUA_1G12460)-RELATED"/>
    <property type="match status" value="1"/>
</dbReference>
<dbReference type="Pfam" id="PF05368">
    <property type="entry name" value="NmrA"/>
    <property type="match status" value="1"/>
</dbReference>
<reference evidence="4 5" key="1">
    <citation type="submission" date="2016-07" db="EMBL/GenBank/DDBJ databases">
        <title>Pervasive Adenine N6-methylation of Active Genes in Fungi.</title>
        <authorList>
            <consortium name="DOE Joint Genome Institute"/>
            <person name="Mondo S.J."/>
            <person name="Dannebaum R.O."/>
            <person name="Kuo R.C."/>
            <person name="Labutti K."/>
            <person name="Haridas S."/>
            <person name="Kuo A."/>
            <person name="Salamov A."/>
            <person name="Ahrendt S.R."/>
            <person name="Lipzen A."/>
            <person name="Sullivan W."/>
            <person name="Andreopoulos W.B."/>
            <person name="Clum A."/>
            <person name="Lindquist E."/>
            <person name="Daum C."/>
            <person name="Ramamoorthy G.K."/>
            <person name="Gryganskyi A."/>
            <person name="Culley D."/>
            <person name="Magnuson J.K."/>
            <person name="James T.Y."/>
            <person name="O'Malley M.A."/>
            <person name="Stajich J.E."/>
            <person name="Spatafora J.W."/>
            <person name="Visel A."/>
            <person name="Grigoriev I.V."/>
        </authorList>
    </citation>
    <scope>NUCLEOTIDE SEQUENCE [LARGE SCALE GENOMIC DNA]</scope>
    <source>
        <strain evidence="4 5">JEL800</strain>
    </source>
</reference>
<keyword evidence="2" id="KW-0560">Oxidoreductase</keyword>
<comment type="caution">
    <text evidence="4">The sequence shown here is derived from an EMBL/GenBank/DDBJ whole genome shotgun (WGS) entry which is preliminary data.</text>
</comment>
<dbReference type="Gene3D" id="3.40.50.720">
    <property type="entry name" value="NAD(P)-binding Rossmann-like Domain"/>
    <property type="match status" value="1"/>
</dbReference>
<keyword evidence="1" id="KW-0521">NADP</keyword>
<protein>
    <submittedName>
        <fullName evidence="4">NAD(P)-binding protein</fullName>
    </submittedName>
</protein>
<dbReference type="InterPro" id="IPR036291">
    <property type="entry name" value="NAD(P)-bd_dom_sf"/>
</dbReference>
<feature type="domain" description="NmrA-like" evidence="3">
    <location>
        <begin position="3"/>
        <end position="239"/>
    </location>
</feature>
<evidence type="ECO:0000256" key="1">
    <source>
        <dbReference type="ARBA" id="ARBA00022857"/>
    </source>
</evidence>
<evidence type="ECO:0000256" key="2">
    <source>
        <dbReference type="ARBA" id="ARBA00023002"/>
    </source>
</evidence>
<evidence type="ECO:0000259" key="3">
    <source>
        <dbReference type="Pfam" id="PF05368"/>
    </source>
</evidence>
<sequence>MIVAVLGASGELGTLVVEALLTKTNVNTVRAVVRKSTEQLNALKASHDRRLDIAIVDYDSPASLDIALAGVYSAVSTLQGMRPVLIDLQSKLLSACIKNNVKRFIPSDFAYDFISVAKLNYAETPRGYNHFHEAAKAIIASSGKSIEFIPISIGMFMDLFPTDTFQIMDWNKKYVGYFGDEDTKQEFTTYRNTAEFTARVLTDPKPITKTHFHIAGHQASPKELAALISEATGETFVAHQALSLPFAGMDVIWGNGWSAWPKEKLDNDYYGPVIEWTQVQDVVKTEYELRKKGLAGKDKFKN</sequence>
<dbReference type="GO" id="GO:0016491">
    <property type="term" value="F:oxidoreductase activity"/>
    <property type="evidence" value="ECO:0007669"/>
    <property type="project" value="UniProtKB-KW"/>
</dbReference>
<dbReference type="EMBL" id="MCGO01000023">
    <property type="protein sequence ID" value="ORY44047.1"/>
    <property type="molecule type" value="Genomic_DNA"/>
</dbReference>
<dbReference type="STRING" id="329046.A0A1Y2CAY4"/>
<gene>
    <name evidence="4" type="ORF">BCR33DRAFT_717156</name>
</gene>
<dbReference type="PANTHER" id="PTHR47706">
    <property type="entry name" value="NMRA-LIKE FAMILY PROTEIN"/>
    <property type="match status" value="1"/>
</dbReference>
<dbReference type="InterPro" id="IPR008030">
    <property type="entry name" value="NmrA-like"/>
</dbReference>
<evidence type="ECO:0000313" key="5">
    <source>
        <dbReference type="Proteomes" id="UP000193642"/>
    </source>
</evidence>
<dbReference type="AlphaFoldDB" id="A0A1Y2CAY4"/>
<evidence type="ECO:0000313" key="4">
    <source>
        <dbReference type="EMBL" id="ORY44047.1"/>
    </source>
</evidence>
<dbReference type="InterPro" id="IPR051609">
    <property type="entry name" value="NmrA/Isoflavone_reductase-like"/>
</dbReference>
<dbReference type="Proteomes" id="UP000193642">
    <property type="component" value="Unassembled WGS sequence"/>
</dbReference>
<dbReference type="OrthoDB" id="419598at2759"/>
<proteinExistence type="predicted"/>
<name>A0A1Y2CAY4_9FUNG</name>
<keyword evidence="5" id="KW-1185">Reference proteome</keyword>